<evidence type="ECO:0000256" key="2">
    <source>
        <dbReference type="SAM" id="SignalP"/>
    </source>
</evidence>
<dbReference type="Gene3D" id="2.60.40.1180">
    <property type="entry name" value="Golgi alpha-mannosidase II"/>
    <property type="match status" value="1"/>
</dbReference>
<feature type="region of interest" description="Disordered" evidence="1">
    <location>
        <begin position="615"/>
        <end position="634"/>
    </location>
</feature>
<dbReference type="Gene3D" id="3.20.20.80">
    <property type="entry name" value="Glycosidases"/>
    <property type="match status" value="1"/>
</dbReference>
<dbReference type="GO" id="GO:0016787">
    <property type="term" value="F:hydrolase activity"/>
    <property type="evidence" value="ECO:0007669"/>
    <property type="project" value="UniProtKB-KW"/>
</dbReference>
<evidence type="ECO:0000256" key="1">
    <source>
        <dbReference type="SAM" id="MobiDB-lite"/>
    </source>
</evidence>
<dbReference type="Proteomes" id="UP000054166">
    <property type="component" value="Unassembled WGS sequence"/>
</dbReference>
<dbReference type="AlphaFoldDB" id="A0A0C3FIX4"/>
<gene>
    <name evidence="4" type="ORF">PILCRDRAFT_823252</name>
</gene>
<dbReference type="SUPFAM" id="SSF51445">
    <property type="entry name" value="(Trans)glycosidases"/>
    <property type="match status" value="1"/>
</dbReference>
<feature type="domain" description="Beta-glucuronidase C-terminal" evidence="3">
    <location>
        <begin position="462"/>
        <end position="573"/>
    </location>
</feature>
<dbReference type="EMBL" id="KN833008">
    <property type="protein sequence ID" value="KIM79709.1"/>
    <property type="molecule type" value="Genomic_DNA"/>
</dbReference>
<keyword evidence="2" id="KW-0732">Signal</keyword>
<dbReference type="InterPro" id="IPR017853">
    <property type="entry name" value="GH"/>
</dbReference>
<proteinExistence type="predicted"/>
<keyword evidence="4" id="KW-0378">Hydrolase</keyword>
<keyword evidence="5" id="KW-1185">Reference proteome</keyword>
<protein>
    <submittedName>
        <fullName evidence="4">Glycoside hydrolase family 79 protein</fullName>
    </submittedName>
</protein>
<dbReference type="PANTHER" id="PTHR36183">
    <property type="entry name" value="BETA-GLUCURONIDASE"/>
    <property type="match status" value="1"/>
</dbReference>
<organism evidence="4 5">
    <name type="scientific">Piloderma croceum (strain F 1598)</name>
    <dbReference type="NCBI Taxonomy" id="765440"/>
    <lineage>
        <taxon>Eukaryota</taxon>
        <taxon>Fungi</taxon>
        <taxon>Dikarya</taxon>
        <taxon>Basidiomycota</taxon>
        <taxon>Agaricomycotina</taxon>
        <taxon>Agaricomycetes</taxon>
        <taxon>Agaricomycetidae</taxon>
        <taxon>Atheliales</taxon>
        <taxon>Atheliaceae</taxon>
        <taxon>Piloderma</taxon>
    </lineage>
</organism>
<dbReference type="STRING" id="765440.A0A0C3FIX4"/>
<dbReference type="InterPro" id="IPR052974">
    <property type="entry name" value="GH79_Enzymes"/>
</dbReference>
<name>A0A0C3FIX4_PILCF</name>
<reference evidence="4 5" key="1">
    <citation type="submission" date="2014-04" db="EMBL/GenBank/DDBJ databases">
        <authorList>
            <consortium name="DOE Joint Genome Institute"/>
            <person name="Kuo A."/>
            <person name="Tarkka M."/>
            <person name="Buscot F."/>
            <person name="Kohler A."/>
            <person name="Nagy L.G."/>
            <person name="Floudas D."/>
            <person name="Copeland A."/>
            <person name="Barry K.W."/>
            <person name="Cichocki N."/>
            <person name="Veneault-Fourrey C."/>
            <person name="LaButti K."/>
            <person name="Lindquist E.A."/>
            <person name="Lipzen A."/>
            <person name="Lundell T."/>
            <person name="Morin E."/>
            <person name="Murat C."/>
            <person name="Sun H."/>
            <person name="Tunlid A."/>
            <person name="Henrissat B."/>
            <person name="Grigoriev I.V."/>
            <person name="Hibbett D.S."/>
            <person name="Martin F."/>
            <person name="Nordberg H.P."/>
            <person name="Cantor M.N."/>
            <person name="Hua S.X."/>
        </authorList>
    </citation>
    <scope>NUCLEOTIDE SEQUENCE [LARGE SCALE GENOMIC DNA]</scope>
    <source>
        <strain evidence="4 5">F 1598</strain>
    </source>
</reference>
<evidence type="ECO:0000259" key="3">
    <source>
        <dbReference type="Pfam" id="PF16862"/>
    </source>
</evidence>
<evidence type="ECO:0000313" key="5">
    <source>
        <dbReference type="Proteomes" id="UP000054166"/>
    </source>
</evidence>
<feature type="signal peptide" evidence="2">
    <location>
        <begin position="1"/>
        <end position="25"/>
    </location>
</feature>
<dbReference type="HOGENOM" id="CLU_023945_0_0_1"/>
<evidence type="ECO:0000313" key="4">
    <source>
        <dbReference type="EMBL" id="KIM79709.1"/>
    </source>
</evidence>
<dbReference type="InParanoid" id="A0A0C3FIX4"/>
<dbReference type="PANTHER" id="PTHR36183:SF2">
    <property type="entry name" value="BETA-GLUCURONIDASE C-TERMINAL DOMAIN-CONTAINING PROTEIN"/>
    <property type="match status" value="1"/>
</dbReference>
<dbReference type="InterPro" id="IPR013780">
    <property type="entry name" value="Glyco_hydro_b"/>
</dbReference>
<dbReference type="OrthoDB" id="2796951at2759"/>
<reference evidence="5" key="2">
    <citation type="submission" date="2015-01" db="EMBL/GenBank/DDBJ databases">
        <title>Evolutionary Origins and Diversification of the Mycorrhizal Mutualists.</title>
        <authorList>
            <consortium name="DOE Joint Genome Institute"/>
            <consortium name="Mycorrhizal Genomics Consortium"/>
            <person name="Kohler A."/>
            <person name="Kuo A."/>
            <person name="Nagy L.G."/>
            <person name="Floudas D."/>
            <person name="Copeland A."/>
            <person name="Barry K.W."/>
            <person name="Cichocki N."/>
            <person name="Veneault-Fourrey C."/>
            <person name="LaButti K."/>
            <person name="Lindquist E.A."/>
            <person name="Lipzen A."/>
            <person name="Lundell T."/>
            <person name="Morin E."/>
            <person name="Murat C."/>
            <person name="Riley R."/>
            <person name="Ohm R."/>
            <person name="Sun H."/>
            <person name="Tunlid A."/>
            <person name="Henrissat B."/>
            <person name="Grigoriev I.V."/>
            <person name="Hibbett D.S."/>
            <person name="Martin F."/>
        </authorList>
    </citation>
    <scope>NUCLEOTIDE SEQUENCE [LARGE SCALE GENOMIC DNA]</scope>
    <source>
        <strain evidence="5">F 1598</strain>
    </source>
</reference>
<dbReference type="Pfam" id="PF16862">
    <property type="entry name" value="Glyco_hydro_79C"/>
    <property type="match status" value="1"/>
</dbReference>
<feature type="chain" id="PRO_5002174444" evidence="2">
    <location>
        <begin position="26"/>
        <end position="661"/>
    </location>
</feature>
<sequence>MYPSAIPSFLQVLLLFLLFFRTAEANVTVYDYAGPVTTSVSGVQPAYTGLQAYNPIVLNAPPLPTPSPANTFNINLRAAPPPGLSIKINGSFFGFSIEFSVLNQVLGYNSSVLMVPFLNLMANIRDRAGAIHIRVGGNTQETASMVDSLPNGEILSKDNSDTNNPTKTPPLVFTDDVIYMMANISALVNVYWFMGIPFNDTSDFRLQIAEKGQAILGPYLVGLQVGNEPDLYAKHFRRPANYSPAGYFSDFGLLVNAVKADPLITNPNMLIGPNLAGTWTPEMIWDTGFQNTYQSELSALAVERYPTDNCFSRYGYGVFHDAQQEFANYMTHASAQNILKSYLNSSTVAQSVNKPLLMFETNSASCGGFPGIADAFGAALWGLDYALQLAYSNFSIAMFHSSGQNVSYQPFTPAPTAQSFFHQWTIGPIYYAALIAAEVISSSNNAQVIDLLPNNASPSSPAYAIYENGNMVRVALFNYLSDDPTGNSAYTATISVGGSATGEQNETPASVKVKYLLADSVTTKGNITWANQTFGGYFASDGRLQGDEVIETVNCDTNANTCQIKVPAPGFALVFFTDNALGESENTAQQTFATTVQTRTRNTATINLDTLATSNGGRGMTDRMGSTSPESNLARGKSQALPSLLALAGFIWGGLTIRRML</sequence>
<accession>A0A0C3FIX4</accession>
<dbReference type="InterPro" id="IPR031728">
    <property type="entry name" value="GlcAase_C"/>
</dbReference>